<feature type="compositionally biased region" description="Polar residues" evidence="1">
    <location>
        <begin position="22"/>
        <end position="36"/>
    </location>
</feature>
<evidence type="ECO:0000256" key="1">
    <source>
        <dbReference type="SAM" id="MobiDB-lite"/>
    </source>
</evidence>
<organism evidence="2">
    <name type="scientific">viral metagenome</name>
    <dbReference type="NCBI Taxonomy" id="1070528"/>
    <lineage>
        <taxon>unclassified sequences</taxon>
        <taxon>metagenomes</taxon>
        <taxon>organismal metagenomes</taxon>
    </lineage>
</organism>
<dbReference type="EMBL" id="MN739973">
    <property type="protein sequence ID" value="QHT80569.1"/>
    <property type="molecule type" value="Genomic_DNA"/>
</dbReference>
<name>A0A6C0HJ94_9ZZZZ</name>
<proteinExistence type="predicted"/>
<evidence type="ECO:0000313" key="2">
    <source>
        <dbReference type="EMBL" id="QHT80569.1"/>
    </source>
</evidence>
<accession>A0A6C0HJ94</accession>
<protein>
    <submittedName>
        <fullName evidence="2">Uncharacterized protein</fullName>
    </submittedName>
</protein>
<dbReference type="AlphaFoldDB" id="A0A6C0HJ94"/>
<sequence length="378" mass="43934">MPRYTPPSISPPPSPPDGWWGNQGSPNYSYNDNYPSPRQWAVGREPTPEGSPPVVGFEIVHHAFADRTAEEQQEFLAQNYPDYEEQLRQQEEGPGPQYEAHLGIAFEVHNAFENIKENYEKIIQEMGGRIYLDILTTIGPDELVKGLDLFFAEIIAKRDNTPLREGEEYKKLKKILIRLLLAKNEVLNGHFLNEIFTWFQFVMRQPESFQFQYATYFIEDTISAYSDEMSCVKGIRERLLLSIADACILHCFEFKKKHKRKTKKATKKHKANQKTAKKLAKVATLGGGSPSKFRKCDNPLYRRLIRLFKKEVPDMNELTKEWSVIFTKETPMTPAQLKQDFIDFMDRKYKLYNIDNFAAIQKRAVELEQAGIFENKEF</sequence>
<feature type="compositionally biased region" description="Pro residues" evidence="1">
    <location>
        <begin position="1"/>
        <end position="16"/>
    </location>
</feature>
<reference evidence="2" key="1">
    <citation type="journal article" date="2020" name="Nature">
        <title>Giant virus diversity and host interactions through global metagenomics.</title>
        <authorList>
            <person name="Schulz F."/>
            <person name="Roux S."/>
            <person name="Paez-Espino D."/>
            <person name="Jungbluth S."/>
            <person name="Walsh D.A."/>
            <person name="Denef V.J."/>
            <person name="McMahon K.D."/>
            <person name="Konstantinidis K.T."/>
            <person name="Eloe-Fadrosh E.A."/>
            <person name="Kyrpides N.C."/>
            <person name="Woyke T."/>
        </authorList>
    </citation>
    <scope>NUCLEOTIDE SEQUENCE</scope>
    <source>
        <strain evidence="2">GVMAG-M-3300023184-120</strain>
    </source>
</reference>
<feature type="region of interest" description="Disordered" evidence="1">
    <location>
        <begin position="1"/>
        <end position="53"/>
    </location>
</feature>